<accession>A0ABR5PNP9</accession>
<gene>
    <name evidence="2" type="ORF">FC44_GL000088</name>
</gene>
<evidence type="ECO:0008006" key="4">
    <source>
        <dbReference type="Google" id="ProtNLM"/>
    </source>
</evidence>
<evidence type="ECO:0000313" key="3">
    <source>
        <dbReference type="Proteomes" id="UP000051735"/>
    </source>
</evidence>
<dbReference type="Proteomes" id="UP000051735">
    <property type="component" value="Unassembled WGS sequence"/>
</dbReference>
<dbReference type="EMBL" id="AZGN01000048">
    <property type="protein sequence ID" value="KRM32070.1"/>
    <property type="molecule type" value="Genomic_DNA"/>
</dbReference>
<sequence length="277" mass="31284">MEMTSFGTLFRQMFLQKSRSAYLIFGIQFLAAFVLTILAMGSAGLNNPKIDQTAINTIAAAFLAFIVLFLMLCFLTAPVYLVMTSWKIEKINRDQTWRLIPISSGKFYLSNTLSSFAAYIYLEIMQLVLMLVGFFGVYLASGKVRKGVSEVIAETTNNNADYGMLVEYLVIGLLLNLFWYVMISFYHFLSRSVIDFLPAASNRFVIFIVRVLVLVVVIYALYFVSIGLSDLFIHPLTDSGESFELLMTIVIFILFNVIFGGLNILLINKFVEAKADR</sequence>
<evidence type="ECO:0000313" key="2">
    <source>
        <dbReference type="EMBL" id="KRM32070.1"/>
    </source>
</evidence>
<feature type="transmembrane region" description="Helical" evidence="1">
    <location>
        <begin position="21"/>
        <end position="45"/>
    </location>
</feature>
<organism evidence="2 3">
    <name type="scientific">Lactobacillus intestinalis DSM 6629</name>
    <dbReference type="NCBI Taxonomy" id="1423761"/>
    <lineage>
        <taxon>Bacteria</taxon>
        <taxon>Bacillati</taxon>
        <taxon>Bacillota</taxon>
        <taxon>Bacilli</taxon>
        <taxon>Lactobacillales</taxon>
        <taxon>Lactobacillaceae</taxon>
        <taxon>Lactobacillus</taxon>
    </lineage>
</organism>
<keyword evidence="1" id="KW-1133">Transmembrane helix</keyword>
<feature type="transmembrane region" description="Helical" evidence="1">
    <location>
        <begin position="201"/>
        <end position="225"/>
    </location>
</feature>
<comment type="caution">
    <text evidence="2">The sequence shown here is derived from an EMBL/GenBank/DDBJ whole genome shotgun (WGS) entry which is preliminary data.</text>
</comment>
<feature type="transmembrane region" description="Helical" evidence="1">
    <location>
        <begin position="245"/>
        <end position="267"/>
    </location>
</feature>
<keyword evidence="1" id="KW-0472">Membrane</keyword>
<reference evidence="2 3" key="1">
    <citation type="journal article" date="2015" name="Genome Announc.">
        <title>Expanding the biotechnology potential of lactobacilli through comparative genomics of 213 strains and associated genera.</title>
        <authorList>
            <person name="Sun Z."/>
            <person name="Harris H.M."/>
            <person name="McCann A."/>
            <person name="Guo C."/>
            <person name="Argimon S."/>
            <person name="Zhang W."/>
            <person name="Yang X."/>
            <person name="Jeffery I.B."/>
            <person name="Cooney J.C."/>
            <person name="Kagawa T.F."/>
            <person name="Liu W."/>
            <person name="Song Y."/>
            <person name="Salvetti E."/>
            <person name="Wrobel A."/>
            <person name="Rasinkangas P."/>
            <person name="Parkhill J."/>
            <person name="Rea M.C."/>
            <person name="O'Sullivan O."/>
            <person name="Ritari J."/>
            <person name="Douillard F.P."/>
            <person name="Paul Ross R."/>
            <person name="Yang R."/>
            <person name="Briner A.E."/>
            <person name="Felis G.E."/>
            <person name="de Vos W.M."/>
            <person name="Barrangou R."/>
            <person name="Klaenhammer T.R."/>
            <person name="Caufield P.W."/>
            <person name="Cui Y."/>
            <person name="Zhang H."/>
            <person name="O'Toole P.W."/>
        </authorList>
    </citation>
    <scope>NUCLEOTIDE SEQUENCE [LARGE SCALE GENOMIC DNA]</scope>
    <source>
        <strain evidence="2 3">DSM 6629</strain>
    </source>
</reference>
<name>A0ABR5PNP9_9LACO</name>
<feature type="transmembrane region" description="Helical" evidence="1">
    <location>
        <begin position="168"/>
        <end position="189"/>
    </location>
</feature>
<feature type="transmembrane region" description="Helical" evidence="1">
    <location>
        <begin position="57"/>
        <end position="83"/>
    </location>
</feature>
<keyword evidence="3" id="KW-1185">Reference proteome</keyword>
<keyword evidence="1" id="KW-0812">Transmembrane</keyword>
<evidence type="ECO:0000256" key="1">
    <source>
        <dbReference type="SAM" id="Phobius"/>
    </source>
</evidence>
<feature type="transmembrane region" description="Helical" evidence="1">
    <location>
        <begin position="116"/>
        <end position="140"/>
    </location>
</feature>
<proteinExistence type="predicted"/>
<protein>
    <recommendedName>
        <fullName evidence="4">ABC transporter permease</fullName>
    </recommendedName>
</protein>